<gene>
    <name evidence="2" type="ORF">N7476_008345</name>
</gene>
<sequence length="148" mass="16332">MREFSPRAIHPGNMGYAKPPPSVSSEIPPFHQRPAGLGELGIHTTSHHRVSTVKARLKGAYRVHYIHRRSLLVKIVTLDELVSDDYEEDIGSAWTGSAVHMDEVHSSSHPCFTFLLVHVLGVAGVQQSQCDTETNLAARQAHIPPLQD</sequence>
<reference evidence="2" key="2">
    <citation type="journal article" date="2023" name="IMA Fungus">
        <title>Comparative genomic study of the Penicillium genus elucidates a diverse pangenome and 15 lateral gene transfer events.</title>
        <authorList>
            <person name="Petersen C."/>
            <person name="Sorensen T."/>
            <person name="Nielsen M.R."/>
            <person name="Sondergaard T.E."/>
            <person name="Sorensen J.L."/>
            <person name="Fitzpatrick D.A."/>
            <person name="Frisvad J.C."/>
            <person name="Nielsen K.L."/>
        </authorList>
    </citation>
    <scope>NUCLEOTIDE SEQUENCE</scope>
    <source>
        <strain evidence="2">IBT 21472</strain>
    </source>
</reference>
<reference evidence="2" key="1">
    <citation type="submission" date="2022-12" db="EMBL/GenBank/DDBJ databases">
        <authorList>
            <person name="Petersen C."/>
        </authorList>
    </citation>
    <scope>NUCLEOTIDE SEQUENCE</scope>
    <source>
        <strain evidence="2">IBT 21472</strain>
    </source>
</reference>
<proteinExistence type="predicted"/>
<organism evidence="2 3">
    <name type="scientific">Penicillium atrosanguineum</name>
    <dbReference type="NCBI Taxonomy" id="1132637"/>
    <lineage>
        <taxon>Eukaryota</taxon>
        <taxon>Fungi</taxon>
        <taxon>Dikarya</taxon>
        <taxon>Ascomycota</taxon>
        <taxon>Pezizomycotina</taxon>
        <taxon>Eurotiomycetes</taxon>
        <taxon>Eurotiomycetidae</taxon>
        <taxon>Eurotiales</taxon>
        <taxon>Aspergillaceae</taxon>
        <taxon>Penicillium</taxon>
    </lineage>
</organism>
<evidence type="ECO:0000313" key="2">
    <source>
        <dbReference type="EMBL" id="KAJ5307689.1"/>
    </source>
</evidence>
<evidence type="ECO:0000256" key="1">
    <source>
        <dbReference type="SAM" id="MobiDB-lite"/>
    </source>
</evidence>
<dbReference type="AlphaFoldDB" id="A0A9W9PUK7"/>
<feature type="region of interest" description="Disordered" evidence="1">
    <location>
        <begin position="1"/>
        <end position="25"/>
    </location>
</feature>
<dbReference type="Proteomes" id="UP001147746">
    <property type="component" value="Unassembled WGS sequence"/>
</dbReference>
<evidence type="ECO:0000313" key="3">
    <source>
        <dbReference type="Proteomes" id="UP001147746"/>
    </source>
</evidence>
<comment type="caution">
    <text evidence="2">The sequence shown here is derived from an EMBL/GenBank/DDBJ whole genome shotgun (WGS) entry which is preliminary data.</text>
</comment>
<accession>A0A9W9PUK7</accession>
<name>A0A9W9PUK7_9EURO</name>
<dbReference type="EMBL" id="JAPZBO010000008">
    <property type="protein sequence ID" value="KAJ5307689.1"/>
    <property type="molecule type" value="Genomic_DNA"/>
</dbReference>
<protein>
    <submittedName>
        <fullName evidence="2">Uncharacterized protein</fullName>
    </submittedName>
</protein>
<keyword evidence="3" id="KW-1185">Reference proteome</keyword>